<protein>
    <submittedName>
        <fullName evidence="1">Uncharacterized protein</fullName>
    </submittedName>
</protein>
<gene>
    <name evidence="1" type="ORF">GcM3_059025</name>
</gene>
<organism evidence="1 2">
    <name type="scientific">Golovinomyces cichoracearum</name>
    <dbReference type="NCBI Taxonomy" id="62708"/>
    <lineage>
        <taxon>Eukaryota</taxon>
        <taxon>Fungi</taxon>
        <taxon>Dikarya</taxon>
        <taxon>Ascomycota</taxon>
        <taxon>Pezizomycotina</taxon>
        <taxon>Leotiomycetes</taxon>
        <taxon>Erysiphales</taxon>
        <taxon>Erysiphaceae</taxon>
        <taxon>Golovinomyces</taxon>
    </lineage>
</organism>
<reference evidence="1 2" key="1">
    <citation type="journal article" date="2018" name="BMC Genomics">
        <title>Comparative genome analyses reveal sequence features reflecting distinct modes of host-adaptation between dicot and monocot powdery mildew.</title>
        <authorList>
            <person name="Wu Y."/>
            <person name="Ma X."/>
            <person name="Pan Z."/>
            <person name="Kale S.D."/>
            <person name="Song Y."/>
            <person name="King H."/>
            <person name="Zhang Q."/>
            <person name="Presley C."/>
            <person name="Deng X."/>
            <person name="Wei C.I."/>
            <person name="Xiao S."/>
        </authorList>
    </citation>
    <scope>NUCLEOTIDE SEQUENCE [LARGE SCALE GENOMIC DNA]</scope>
    <source>
        <strain evidence="1">UMSG3</strain>
    </source>
</reference>
<keyword evidence="2" id="KW-1185">Reference proteome</keyword>
<evidence type="ECO:0000313" key="2">
    <source>
        <dbReference type="Proteomes" id="UP000283383"/>
    </source>
</evidence>
<sequence>MGTVKPSCSSISILLWSKAISRSEATPFRFTTDTPMNASVVWINVVDFVNQGEYGNTHEMVQRRGLVIIQIMVSKSTVLASAALRRALNKN</sequence>
<proteinExistence type="predicted"/>
<dbReference type="Proteomes" id="UP000283383">
    <property type="component" value="Unassembled WGS sequence"/>
</dbReference>
<accession>A0A420IWR2</accession>
<evidence type="ECO:0000313" key="1">
    <source>
        <dbReference type="EMBL" id="RKF78991.1"/>
    </source>
</evidence>
<dbReference type="EMBL" id="MCBQ01005962">
    <property type="protein sequence ID" value="RKF78991.1"/>
    <property type="molecule type" value="Genomic_DNA"/>
</dbReference>
<comment type="caution">
    <text evidence="1">The sequence shown here is derived from an EMBL/GenBank/DDBJ whole genome shotgun (WGS) entry which is preliminary data.</text>
</comment>
<name>A0A420IWR2_9PEZI</name>
<dbReference type="AlphaFoldDB" id="A0A420IWR2"/>